<evidence type="ECO:0000256" key="4">
    <source>
        <dbReference type="ARBA" id="ARBA00022989"/>
    </source>
</evidence>
<dbReference type="PRINTS" id="PR01837">
    <property type="entry name" value="MGTCSAPBPROT"/>
</dbReference>
<evidence type="ECO:0000259" key="7">
    <source>
        <dbReference type="Pfam" id="PF02308"/>
    </source>
</evidence>
<dbReference type="EMBL" id="QUQM01000001">
    <property type="protein sequence ID" value="KAA8649602.1"/>
    <property type="molecule type" value="Genomic_DNA"/>
</dbReference>
<reference evidence="9 10" key="1">
    <citation type="submission" date="2019-03" db="EMBL/GenBank/DDBJ databases">
        <title>The genome sequence of a newly discovered highly antifungal drug resistant Aspergillus species, Aspergillus tanneri NIH 1004.</title>
        <authorList>
            <person name="Mounaud S."/>
            <person name="Singh I."/>
            <person name="Joardar V."/>
            <person name="Pakala S."/>
            <person name="Pakala S."/>
            <person name="Venepally P."/>
            <person name="Hoover J."/>
            <person name="Nierman W."/>
            <person name="Chung J."/>
            <person name="Losada L."/>
        </authorList>
    </citation>
    <scope>NUCLEOTIDE SEQUENCE [LARGE SCALE GENOMIC DNA]</scope>
    <source>
        <strain evidence="9 10">NIH1004</strain>
    </source>
</reference>
<dbReference type="Pfam" id="PF02308">
    <property type="entry name" value="MgtC"/>
    <property type="match status" value="1"/>
</dbReference>
<name>A0A4S3JGN7_9EURO</name>
<comment type="subcellular location">
    <subcellularLocation>
        <location evidence="1">Cell membrane</location>
        <topology evidence="1">Multi-pass membrane protein</topology>
    </subcellularLocation>
</comment>
<feature type="transmembrane region" description="Helical" evidence="6">
    <location>
        <begin position="106"/>
        <end position="126"/>
    </location>
</feature>
<dbReference type="InterPro" id="IPR049177">
    <property type="entry name" value="MgtC_SapB_SrpB_YhiD_N"/>
</dbReference>
<feature type="domain" description="MgtC/SapB/SrpB/YhiD N-terminal" evidence="7">
    <location>
        <begin position="18"/>
        <end position="142"/>
    </location>
</feature>
<accession>A0A4S3JGN7</accession>
<dbReference type="RefSeq" id="XP_033428963.1">
    <property type="nucleotide sequence ID" value="XM_033566968.1"/>
</dbReference>
<comment type="caution">
    <text evidence="9">The sequence shown here is derived from an EMBL/GenBank/DDBJ whole genome shotgun (WGS) entry which is preliminary data.</text>
</comment>
<dbReference type="PANTHER" id="PTHR33778">
    <property type="entry name" value="PROTEIN MGTC"/>
    <property type="match status" value="1"/>
</dbReference>
<dbReference type="EMBL" id="SOSA01000201">
    <property type="protein sequence ID" value="THC94559.1"/>
    <property type="molecule type" value="Genomic_DNA"/>
</dbReference>
<reference evidence="8 11" key="2">
    <citation type="submission" date="2019-08" db="EMBL/GenBank/DDBJ databases">
        <title>The genome sequence of a newly discovered highly antifungal drug resistant Aspergillus species, Aspergillus tanneri NIH 1004.</title>
        <authorList>
            <person name="Mounaud S."/>
            <person name="Singh I."/>
            <person name="Joardar V."/>
            <person name="Pakala S."/>
            <person name="Pakala S."/>
            <person name="Venepally P."/>
            <person name="Chung J.K."/>
            <person name="Losada L."/>
            <person name="Nierman W.C."/>
        </authorList>
    </citation>
    <scope>NUCLEOTIDE SEQUENCE [LARGE SCALE GENOMIC DNA]</scope>
    <source>
        <strain evidence="8 11">NIH1004</strain>
    </source>
</reference>
<evidence type="ECO:0000313" key="8">
    <source>
        <dbReference type="EMBL" id="KAA8649602.1"/>
    </source>
</evidence>
<dbReference type="AlphaFoldDB" id="A0A4S3JGN7"/>
<dbReference type="VEuPathDB" id="FungiDB:EYZ11_005958"/>
<keyword evidence="3 6" id="KW-0812">Transmembrane</keyword>
<evidence type="ECO:0000256" key="1">
    <source>
        <dbReference type="ARBA" id="ARBA00004651"/>
    </source>
</evidence>
<evidence type="ECO:0000256" key="5">
    <source>
        <dbReference type="ARBA" id="ARBA00023136"/>
    </source>
</evidence>
<keyword evidence="5 6" id="KW-0472">Membrane</keyword>
<keyword evidence="10" id="KW-1185">Reference proteome</keyword>
<evidence type="ECO:0000256" key="2">
    <source>
        <dbReference type="ARBA" id="ARBA00022475"/>
    </source>
</evidence>
<evidence type="ECO:0000313" key="9">
    <source>
        <dbReference type="EMBL" id="THC94559.1"/>
    </source>
</evidence>
<evidence type="ECO:0000313" key="10">
    <source>
        <dbReference type="Proteomes" id="UP000308092"/>
    </source>
</evidence>
<dbReference type="Proteomes" id="UP000308092">
    <property type="component" value="Unassembled WGS sequence"/>
</dbReference>
<evidence type="ECO:0000256" key="6">
    <source>
        <dbReference type="SAM" id="Phobius"/>
    </source>
</evidence>
<dbReference type="InterPro" id="IPR003416">
    <property type="entry name" value="MgtC/SapB/SrpB/YhiD_fam"/>
</dbReference>
<feature type="transmembrane region" description="Helical" evidence="6">
    <location>
        <begin position="77"/>
        <end position="94"/>
    </location>
</feature>
<organism evidence="9 10">
    <name type="scientific">Aspergillus tanneri</name>
    <dbReference type="NCBI Taxonomy" id="1220188"/>
    <lineage>
        <taxon>Eukaryota</taxon>
        <taxon>Fungi</taxon>
        <taxon>Dikarya</taxon>
        <taxon>Ascomycota</taxon>
        <taxon>Pezizomycotina</taxon>
        <taxon>Eurotiomycetes</taxon>
        <taxon>Eurotiomycetidae</taxon>
        <taxon>Eurotiales</taxon>
        <taxon>Aspergillaceae</taxon>
        <taxon>Aspergillus</taxon>
        <taxon>Aspergillus subgen. Circumdati</taxon>
    </lineage>
</organism>
<dbReference type="GO" id="GO:0005886">
    <property type="term" value="C:plasma membrane"/>
    <property type="evidence" value="ECO:0007669"/>
    <property type="project" value="UniProtKB-SubCell"/>
</dbReference>
<evidence type="ECO:0000313" key="11">
    <source>
        <dbReference type="Proteomes" id="UP000324241"/>
    </source>
</evidence>
<keyword evidence="4 6" id="KW-1133">Transmembrane helix</keyword>
<evidence type="ECO:0000256" key="3">
    <source>
        <dbReference type="ARBA" id="ARBA00022692"/>
    </source>
</evidence>
<feature type="transmembrane region" description="Helical" evidence="6">
    <location>
        <begin position="39"/>
        <end position="57"/>
    </location>
</feature>
<dbReference type="Proteomes" id="UP000324241">
    <property type="component" value="Unassembled WGS sequence"/>
</dbReference>
<sequence length="261" mass="28489">MHELYQNTREELINIWKLGLAAVLSAAIGLERELQHKSAGLRTNTLVGIGSALFMLISKSGFFDVLDQSIVLDPSRMAAQIVSGIGFVGGGIIFKQQNEIRGLTTAAAIWLSAAIGAACGAGLPILACITNVFYFVAVLICPFLWRSLGGRFHARDEMGISTVIRYRNREGGLQGLLQEIQEAGFEVRSVVRLERVDTRFRFSTVGDLSADVETAEDHIFDAYLTVHGMNSLTELFHVLSHLEYVISITVTTSQANLSGEV</sequence>
<gene>
    <name evidence="8" type="ORF">ATNIH1004_002273</name>
    <name evidence="9" type="ORF">EYZ11_005958</name>
</gene>
<dbReference type="STRING" id="1220188.A0A4S3JGN7"/>
<keyword evidence="2" id="KW-1003">Cell membrane</keyword>
<dbReference type="GeneID" id="54324975"/>
<protein>
    <recommendedName>
        <fullName evidence="7">MgtC/SapB/SrpB/YhiD N-terminal domain-containing protein</fullName>
    </recommendedName>
</protein>
<proteinExistence type="predicted"/>
<dbReference type="OrthoDB" id="10052237at2759"/>
<feature type="transmembrane region" description="Helical" evidence="6">
    <location>
        <begin position="132"/>
        <end position="148"/>
    </location>
</feature>
<dbReference type="PANTHER" id="PTHR33778:SF1">
    <property type="entry name" value="MAGNESIUM TRANSPORTER YHID-RELATED"/>
    <property type="match status" value="1"/>
</dbReference>